<dbReference type="HOGENOM" id="CLU_1250396_0_0_1"/>
<dbReference type="OrthoDB" id="10455148at2759"/>
<evidence type="ECO:0000313" key="2">
    <source>
        <dbReference type="Proteomes" id="UP000001699"/>
    </source>
</evidence>
<accession>B0XSZ8</accession>
<dbReference type="Proteomes" id="UP000001699">
    <property type="component" value="Unassembled WGS sequence"/>
</dbReference>
<organism evidence="1 2">
    <name type="scientific">Aspergillus fumigatus (strain CBS 144.89 / FGSC A1163 / CEA10)</name>
    <name type="common">Neosartorya fumigata</name>
    <dbReference type="NCBI Taxonomy" id="451804"/>
    <lineage>
        <taxon>Eukaryota</taxon>
        <taxon>Fungi</taxon>
        <taxon>Dikarya</taxon>
        <taxon>Ascomycota</taxon>
        <taxon>Pezizomycotina</taxon>
        <taxon>Eurotiomycetes</taxon>
        <taxon>Eurotiomycetidae</taxon>
        <taxon>Eurotiales</taxon>
        <taxon>Aspergillaceae</taxon>
        <taxon>Aspergillus</taxon>
        <taxon>Aspergillus subgen. Fumigati</taxon>
    </lineage>
</organism>
<dbReference type="VEuPathDB" id="FungiDB:AFUB_028360"/>
<proteinExistence type="predicted"/>
<name>B0XSZ8_ASPFC</name>
<gene>
    <name evidence="1" type="ORF">AFUB_028360</name>
</gene>
<sequence length="221" mass="24808">MIRRDNLQFCGGFLEWFLYFHGRRVGRDHFRICNARSDDEGRYVLGRITSDDSGIYGSAMTQVLILDSSWSAVERLTVTMLLVAITCLLARVPDCRAEPISCLATCSSSPLHLLYNPKSAISRSGRLISGRLTQTCIIFHPHILTPGCLDHLLANSRSLQKPHEGQNDQVSLGAKPSFAFDQAAYFNDKRLFFGIEAILASMECLNDAETMKIREFFARLV</sequence>
<reference evidence="1 2" key="1">
    <citation type="journal article" date="2008" name="PLoS Genet.">
        <title>Genomic islands in the pathogenic filamentous fungus Aspergillus fumigatus.</title>
        <authorList>
            <person name="Fedorova N.D."/>
            <person name="Khaldi N."/>
            <person name="Joardar V.S."/>
            <person name="Maiti R."/>
            <person name="Amedeo P."/>
            <person name="Anderson M.J."/>
            <person name="Crabtree J."/>
            <person name="Silva J.C."/>
            <person name="Badger J.H."/>
            <person name="Albarraq A."/>
            <person name="Angiuoli S."/>
            <person name="Bussey H."/>
            <person name="Bowyer P."/>
            <person name="Cotty P.J."/>
            <person name="Dyer P.S."/>
            <person name="Egan A."/>
            <person name="Galens K."/>
            <person name="Fraser-Liggett C.M."/>
            <person name="Haas B.J."/>
            <person name="Inman J.M."/>
            <person name="Kent R."/>
            <person name="Lemieux S."/>
            <person name="Malavazi I."/>
            <person name="Orvis J."/>
            <person name="Roemer T."/>
            <person name="Ronning C.M."/>
            <person name="Sundaram J.P."/>
            <person name="Sutton G."/>
            <person name="Turner G."/>
            <person name="Venter J.C."/>
            <person name="White O.R."/>
            <person name="Whitty B.R."/>
            <person name="Youngman P."/>
            <person name="Wolfe K.H."/>
            <person name="Goldman G.H."/>
            <person name="Wortman J.R."/>
            <person name="Jiang B."/>
            <person name="Denning D.W."/>
            <person name="Nierman W.C."/>
        </authorList>
    </citation>
    <scope>NUCLEOTIDE SEQUENCE [LARGE SCALE GENOMIC DNA]</scope>
    <source>
        <strain evidence="2">CBS 144.89 / FGSC A1163 / CEA10</strain>
    </source>
</reference>
<dbReference type="AlphaFoldDB" id="B0XSZ8"/>
<protein>
    <submittedName>
        <fullName evidence="1">Uncharacterized protein</fullName>
    </submittedName>
</protein>
<dbReference type="EMBL" id="DS499595">
    <property type="protein sequence ID" value="EDP54776.1"/>
    <property type="molecule type" value="Genomic_DNA"/>
</dbReference>
<evidence type="ECO:0000313" key="1">
    <source>
        <dbReference type="EMBL" id="EDP54776.1"/>
    </source>
</evidence>
<keyword evidence="2" id="KW-1185">Reference proteome</keyword>